<accession>S5DNN3</accession>
<dbReference type="InterPro" id="IPR007563">
    <property type="entry name" value="DUF554"/>
</dbReference>
<dbReference type="PANTHER" id="PTHR36111:SF2">
    <property type="entry name" value="INNER MEMBRANE PROTEIN"/>
    <property type="match status" value="1"/>
</dbReference>
<name>S5DNN3_9ACTN</name>
<dbReference type="Pfam" id="PF04474">
    <property type="entry name" value="DUF554"/>
    <property type="match status" value="1"/>
</dbReference>
<keyword evidence="1" id="KW-0472">Membrane</keyword>
<feature type="transmembrane region" description="Helical" evidence="1">
    <location>
        <begin position="130"/>
        <end position="149"/>
    </location>
</feature>
<evidence type="ECO:0000313" key="2">
    <source>
        <dbReference type="EMBL" id="AGQ19093.1"/>
    </source>
</evidence>
<reference evidence="2" key="1">
    <citation type="journal article" date="2013" name="Sci. Rep.">
        <title>Metagenomics uncovers a new group of low GC and ultra-small marine Actinobacteria.</title>
        <authorList>
            <person name="Ghai R."/>
            <person name="Mizuno C.M."/>
            <person name="Picazo A."/>
            <person name="Camacho A."/>
            <person name="Rodriguez-Valera F."/>
        </authorList>
    </citation>
    <scope>NUCLEOTIDE SEQUENCE</scope>
</reference>
<feature type="transmembrane region" description="Helical" evidence="1">
    <location>
        <begin position="36"/>
        <end position="52"/>
    </location>
</feature>
<feature type="transmembrane region" description="Helical" evidence="1">
    <location>
        <begin position="189"/>
        <end position="207"/>
    </location>
</feature>
<keyword evidence="1" id="KW-1133">Transmembrane helix</keyword>
<dbReference type="PANTHER" id="PTHR36111">
    <property type="entry name" value="INNER MEMBRANE PROTEIN-RELATED"/>
    <property type="match status" value="1"/>
</dbReference>
<sequence length="227" mass="24250">MIPGIGTLINSFAVIGVGVLTRFFVKKEIKNFENNLLPLGLLVLTLGIRESLKSPEFLLTLVAVLIGAIIGSYLRIEERIKSFGEYLHSKFEKDSSEKSKFIESYLTASLIVVTGPLAIVGPFLDVVEGNIELLLIKTALDCFLVLFLTSSGGKGAGYSGISILIYQGFFTLCALGLGGSIDQLVADSIAGIGGVLLVGVGINLLGLKQIPVGNYILSLFVPFFITF</sequence>
<dbReference type="EMBL" id="KC811122">
    <property type="protein sequence ID" value="AGQ19093.1"/>
    <property type="molecule type" value="Genomic_DNA"/>
</dbReference>
<feature type="transmembrane region" description="Helical" evidence="1">
    <location>
        <begin position="156"/>
        <end position="177"/>
    </location>
</feature>
<proteinExistence type="predicted"/>
<dbReference type="AlphaFoldDB" id="S5DNN3"/>
<keyword evidence="1" id="KW-0812">Transmembrane</keyword>
<feature type="transmembrane region" description="Helical" evidence="1">
    <location>
        <begin position="105"/>
        <end position="124"/>
    </location>
</feature>
<evidence type="ECO:0000256" key="1">
    <source>
        <dbReference type="SAM" id="Phobius"/>
    </source>
</evidence>
<feature type="transmembrane region" description="Helical" evidence="1">
    <location>
        <begin position="58"/>
        <end position="76"/>
    </location>
</feature>
<organism evidence="2">
    <name type="scientific">Candidatus Actinomarina minuta</name>
    <dbReference type="NCBI Taxonomy" id="1389454"/>
    <lineage>
        <taxon>Bacteria</taxon>
        <taxon>Bacillati</taxon>
        <taxon>Actinomycetota</taxon>
        <taxon>Actinomycetes</taxon>
        <taxon>Candidatus Actinomarinidae</taxon>
        <taxon>Candidatus Actinomarinales</taxon>
        <taxon>Candidatus Actinomarineae</taxon>
        <taxon>Candidatus Actinomarinaceae</taxon>
        <taxon>Candidatus Actinomarina</taxon>
    </lineage>
</organism>
<feature type="transmembrane region" description="Helical" evidence="1">
    <location>
        <begin position="6"/>
        <end position="24"/>
    </location>
</feature>
<protein>
    <submittedName>
        <fullName evidence="2">Putative membrane protein</fullName>
    </submittedName>
</protein>